<dbReference type="Proteomes" id="UP000840039">
    <property type="component" value="Unassembled WGS sequence"/>
</dbReference>
<evidence type="ECO:0000256" key="1">
    <source>
        <dbReference type="SAM" id="Phobius"/>
    </source>
</evidence>
<keyword evidence="1" id="KW-0812">Transmembrane</keyword>
<keyword evidence="1" id="KW-1133">Transmembrane helix</keyword>
<name>A0A5L9MTW5_LISMN</name>
<evidence type="ECO:0000313" key="4">
    <source>
        <dbReference type="Proteomes" id="UP000365297"/>
    </source>
</evidence>
<sequence>MNWRKKRDICNENPVIQEIKKYNRVRLFLYLIGTVALIGWIIWVLKSFYSIYEICVLEFISSVSEFGLFGSAESTQKQLMSLSFIILILIIMATTPYLYIDMTENSLLTIVIAVMLPCSFISFIFTLFSNDFSTFVKIFAIIIPYTILLRIYFEQQDRIIKLAHNNSYSNKTIISFNLEEVLHAGDAIFAVHDEWKDYLIEVEEKSKIVEDYTESPPGKFEYFCWEKTFKYKLIGLKKTYKKEIIILPKHKYFELISELKMKYPAFEYKTDETHVIAIELDKRFLTTSRETPF</sequence>
<reference evidence="2 4" key="2">
    <citation type="submission" date="2018-06" db="EMBL/GenBank/DDBJ databases">
        <authorList>
            <consortium name="GenomeTrakr: Next Generation Sequencing Network for Food Pathogen Tracability"/>
        </authorList>
    </citation>
    <scope>NUCLEOTIDE SEQUENCE [LARGE SCALE GENOMIC DNA]</scope>
    <source>
        <strain evidence="2 4">FDA00007096</strain>
    </source>
</reference>
<gene>
    <name evidence="2" type="ORF">ARY78_16245</name>
    <name evidence="3" type="ORF">GHH22_15575</name>
</gene>
<feature type="transmembrane region" description="Helical" evidence="1">
    <location>
        <begin position="135"/>
        <end position="153"/>
    </location>
</feature>
<organism evidence="2 4">
    <name type="scientific">Listeria monocytogenes</name>
    <dbReference type="NCBI Taxonomy" id="1639"/>
    <lineage>
        <taxon>Bacteria</taxon>
        <taxon>Bacillati</taxon>
        <taxon>Bacillota</taxon>
        <taxon>Bacilli</taxon>
        <taxon>Bacillales</taxon>
        <taxon>Listeriaceae</taxon>
        <taxon>Listeria</taxon>
    </lineage>
</organism>
<protein>
    <submittedName>
        <fullName evidence="2">Uncharacterized protein</fullName>
    </submittedName>
</protein>
<dbReference type="RefSeq" id="WP_031642462.1">
    <property type="nucleotide sequence ID" value="NZ_CP168882.1"/>
</dbReference>
<reference evidence="3" key="1">
    <citation type="journal article" date="2018" name="Genome Biol.">
        <title>SKESA: strategic k-mer extension for scrupulous assemblies.</title>
        <authorList>
            <person name="Souvorov A."/>
            <person name="Agarwala R."/>
            <person name="Lipman D.J."/>
        </authorList>
    </citation>
    <scope>NUCLEOTIDE SEQUENCE [LARGE SCALE GENOMIC DNA]</scope>
    <source>
        <strain evidence="3">09CEB371LM</strain>
    </source>
</reference>
<accession>A0A5L9MTW5</accession>
<keyword evidence="1" id="KW-0472">Membrane</keyword>
<comment type="caution">
    <text evidence="2">The sequence shown here is derived from an EMBL/GenBank/DDBJ whole genome shotgun (WGS) entry which is preliminary data.</text>
</comment>
<proteinExistence type="predicted"/>
<feature type="transmembrane region" description="Helical" evidence="1">
    <location>
        <begin position="106"/>
        <end position="128"/>
    </location>
</feature>
<dbReference type="EMBL" id="DAAEEB010000016">
    <property type="protein sequence ID" value="HAA8054555.1"/>
    <property type="molecule type" value="Genomic_DNA"/>
</dbReference>
<dbReference type="EMBL" id="AAAIXK010000012">
    <property type="protein sequence ID" value="EAC5551965.1"/>
    <property type="molecule type" value="Genomic_DNA"/>
</dbReference>
<reference evidence="3" key="3">
    <citation type="submission" date="2019-10" db="EMBL/GenBank/DDBJ databases">
        <authorList>
            <consortium name="NCBI Pathogen Detection Project"/>
        </authorList>
    </citation>
    <scope>NUCLEOTIDE SEQUENCE</scope>
    <source>
        <strain evidence="3">09CEB371LM</strain>
    </source>
</reference>
<evidence type="ECO:0000313" key="3">
    <source>
        <dbReference type="EMBL" id="HAA8054555.1"/>
    </source>
</evidence>
<dbReference type="Proteomes" id="UP000365297">
    <property type="component" value="Unassembled WGS sequence"/>
</dbReference>
<evidence type="ECO:0000313" key="2">
    <source>
        <dbReference type="EMBL" id="EAC5551965.1"/>
    </source>
</evidence>
<dbReference type="AlphaFoldDB" id="A0A5L9MTW5"/>
<feature type="transmembrane region" description="Helical" evidence="1">
    <location>
        <begin position="27"/>
        <end position="45"/>
    </location>
</feature>
<feature type="transmembrane region" description="Helical" evidence="1">
    <location>
        <begin position="79"/>
        <end position="100"/>
    </location>
</feature>